<protein>
    <submittedName>
        <fullName evidence="1">Uncharacterized protein</fullName>
    </submittedName>
</protein>
<evidence type="ECO:0000313" key="1">
    <source>
        <dbReference type="EMBL" id="KAJ1115226.1"/>
    </source>
</evidence>
<comment type="caution">
    <text evidence="1">The sequence shown here is derived from an EMBL/GenBank/DDBJ whole genome shotgun (WGS) entry which is preliminary data.</text>
</comment>
<dbReference type="Proteomes" id="UP001066276">
    <property type="component" value="Chromosome 8"/>
</dbReference>
<dbReference type="AlphaFoldDB" id="A0AAV7NI84"/>
<organism evidence="1 2">
    <name type="scientific">Pleurodeles waltl</name>
    <name type="common">Iberian ribbed newt</name>
    <dbReference type="NCBI Taxonomy" id="8319"/>
    <lineage>
        <taxon>Eukaryota</taxon>
        <taxon>Metazoa</taxon>
        <taxon>Chordata</taxon>
        <taxon>Craniata</taxon>
        <taxon>Vertebrata</taxon>
        <taxon>Euteleostomi</taxon>
        <taxon>Amphibia</taxon>
        <taxon>Batrachia</taxon>
        <taxon>Caudata</taxon>
        <taxon>Salamandroidea</taxon>
        <taxon>Salamandridae</taxon>
        <taxon>Pleurodelinae</taxon>
        <taxon>Pleurodeles</taxon>
    </lineage>
</organism>
<proteinExistence type="predicted"/>
<sequence length="226" mass="25070">MSLACPHCTDRLITVTTANWMAFSMPILRIMAKAPELLGQWLQLRFCAPSGRHHDVRCLGKVMLCFKAVEVGPEYGVLLATHQADAMWTCIIFVMHRCSVQEVNDYQMFSGCPGASETIFADFVKVKIELLNGAPSSMTVLTTVQEHTVSAGPPQLWANGPFDVELINTTQPVKITLQEGAFLPWVYQFLLSREDGEGIADIIQALVDQVVVCVLPCNTHIFMVEK</sequence>
<name>A0AAV7NI84_PLEWA</name>
<dbReference type="EMBL" id="JANPWB010000012">
    <property type="protein sequence ID" value="KAJ1115226.1"/>
    <property type="molecule type" value="Genomic_DNA"/>
</dbReference>
<reference evidence="1" key="1">
    <citation type="journal article" date="2022" name="bioRxiv">
        <title>Sequencing and chromosome-scale assembly of the giantPleurodeles waltlgenome.</title>
        <authorList>
            <person name="Brown T."/>
            <person name="Elewa A."/>
            <person name="Iarovenko S."/>
            <person name="Subramanian E."/>
            <person name="Araus A.J."/>
            <person name="Petzold A."/>
            <person name="Susuki M."/>
            <person name="Suzuki K.-i.T."/>
            <person name="Hayashi T."/>
            <person name="Toyoda A."/>
            <person name="Oliveira C."/>
            <person name="Osipova E."/>
            <person name="Leigh N.D."/>
            <person name="Simon A."/>
            <person name="Yun M.H."/>
        </authorList>
    </citation>
    <scope>NUCLEOTIDE SEQUENCE</scope>
    <source>
        <strain evidence="1">20211129_DDA</strain>
        <tissue evidence="1">Liver</tissue>
    </source>
</reference>
<dbReference type="Gene3D" id="3.10.10.10">
    <property type="entry name" value="HIV Type 1 Reverse Transcriptase, subunit A, domain 1"/>
    <property type="match status" value="1"/>
</dbReference>
<evidence type="ECO:0000313" key="2">
    <source>
        <dbReference type="Proteomes" id="UP001066276"/>
    </source>
</evidence>
<keyword evidence="2" id="KW-1185">Reference proteome</keyword>
<accession>A0AAV7NI84</accession>
<gene>
    <name evidence="1" type="ORF">NDU88_003452</name>
</gene>